<evidence type="ECO:0000256" key="2">
    <source>
        <dbReference type="ARBA" id="ARBA00010663"/>
    </source>
</evidence>
<organism evidence="12 13">
    <name type="scientific">Allacma fusca</name>
    <dbReference type="NCBI Taxonomy" id="39272"/>
    <lineage>
        <taxon>Eukaryota</taxon>
        <taxon>Metazoa</taxon>
        <taxon>Ecdysozoa</taxon>
        <taxon>Arthropoda</taxon>
        <taxon>Hexapoda</taxon>
        <taxon>Collembola</taxon>
        <taxon>Symphypleona</taxon>
        <taxon>Sminthuridae</taxon>
        <taxon>Allacma</taxon>
    </lineage>
</organism>
<feature type="transmembrane region" description="Helical" evidence="10">
    <location>
        <begin position="45"/>
        <end position="66"/>
    </location>
</feature>
<feature type="region of interest" description="Disordered" evidence="9">
    <location>
        <begin position="246"/>
        <end position="287"/>
    </location>
</feature>
<name>A0A8J2LRI6_9HEXA</name>
<comment type="caution">
    <text evidence="12">The sequence shown here is derived from an EMBL/GenBank/DDBJ whole genome shotgun (WGS) entry which is preliminary data.</text>
</comment>
<evidence type="ECO:0000313" key="12">
    <source>
        <dbReference type="EMBL" id="CAG7835327.1"/>
    </source>
</evidence>
<evidence type="ECO:0000313" key="13">
    <source>
        <dbReference type="Proteomes" id="UP000708208"/>
    </source>
</evidence>
<comment type="similarity">
    <text evidence="2">Belongs to the G-protein coupled receptor 1 family.</text>
</comment>
<dbReference type="GO" id="GO:0016020">
    <property type="term" value="C:membrane"/>
    <property type="evidence" value="ECO:0007669"/>
    <property type="project" value="UniProtKB-SubCell"/>
</dbReference>
<feature type="domain" description="G-protein coupled receptors family 1 profile" evidence="11">
    <location>
        <begin position="1"/>
        <end position="325"/>
    </location>
</feature>
<dbReference type="GO" id="GO:0004930">
    <property type="term" value="F:G protein-coupled receptor activity"/>
    <property type="evidence" value="ECO:0007669"/>
    <property type="project" value="UniProtKB-KW"/>
</dbReference>
<evidence type="ECO:0000256" key="1">
    <source>
        <dbReference type="ARBA" id="ARBA00004141"/>
    </source>
</evidence>
<evidence type="ECO:0000256" key="5">
    <source>
        <dbReference type="ARBA" id="ARBA00023040"/>
    </source>
</evidence>
<dbReference type="PANTHER" id="PTHR24238">
    <property type="entry name" value="G-PROTEIN COUPLED RECEPTOR"/>
    <property type="match status" value="1"/>
</dbReference>
<dbReference type="Proteomes" id="UP000708208">
    <property type="component" value="Unassembled WGS sequence"/>
</dbReference>
<evidence type="ECO:0000259" key="11">
    <source>
        <dbReference type="PROSITE" id="PS50262"/>
    </source>
</evidence>
<dbReference type="PROSITE" id="PS50262">
    <property type="entry name" value="G_PROTEIN_RECEP_F1_2"/>
    <property type="match status" value="1"/>
</dbReference>
<feature type="transmembrane region" description="Helical" evidence="10">
    <location>
        <begin position="87"/>
        <end position="110"/>
    </location>
</feature>
<protein>
    <recommendedName>
        <fullName evidence="11">G-protein coupled receptors family 1 profile domain-containing protein</fullName>
    </recommendedName>
</protein>
<evidence type="ECO:0000256" key="9">
    <source>
        <dbReference type="SAM" id="MobiDB-lite"/>
    </source>
</evidence>
<keyword evidence="8" id="KW-0807">Transducer</keyword>
<dbReference type="EMBL" id="CAJVCH010570594">
    <property type="protein sequence ID" value="CAG7835327.1"/>
    <property type="molecule type" value="Genomic_DNA"/>
</dbReference>
<proteinExistence type="inferred from homology"/>
<feature type="transmembrane region" description="Helical" evidence="10">
    <location>
        <begin position="305"/>
        <end position="321"/>
    </location>
</feature>
<keyword evidence="3 10" id="KW-0812">Transmembrane</keyword>
<evidence type="ECO:0000256" key="4">
    <source>
        <dbReference type="ARBA" id="ARBA00022989"/>
    </source>
</evidence>
<comment type="subcellular location">
    <subcellularLocation>
        <location evidence="1">Membrane</location>
        <topology evidence="1">Multi-pass membrane protein</topology>
    </subcellularLocation>
</comment>
<evidence type="ECO:0000256" key="7">
    <source>
        <dbReference type="ARBA" id="ARBA00023170"/>
    </source>
</evidence>
<evidence type="ECO:0000256" key="6">
    <source>
        <dbReference type="ARBA" id="ARBA00023136"/>
    </source>
</evidence>
<evidence type="ECO:0000256" key="10">
    <source>
        <dbReference type="SAM" id="Phobius"/>
    </source>
</evidence>
<keyword evidence="7" id="KW-0675">Receptor</keyword>
<keyword evidence="6 10" id="KW-0472">Membrane</keyword>
<dbReference type="OrthoDB" id="10055255at2759"/>
<dbReference type="AlphaFoldDB" id="A0A8J2LRI6"/>
<dbReference type="InterPro" id="IPR000276">
    <property type="entry name" value="GPCR_Rhodpsn"/>
</dbReference>
<dbReference type="SUPFAM" id="SSF81321">
    <property type="entry name" value="Family A G protein-coupled receptor-like"/>
    <property type="match status" value="1"/>
</dbReference>
<dbReference type="InterPro" id="IPR017452">
    <property type="entry name" value="GPCR_Rhodpsn_7TM"/>
</dbReference>
<keyword evidence="4 10" id="KW-1133">Transmembrane helix</keyword>
<evidence type="ECO:0000256" key="8">
    <source>
        <dbReference type="ARBA" id="ARBA00023224"/>
    </source>
</evidence>
<feature type="compositionally biased region" description="Low complexity" evidence="9">
    <location>
        <begin position="254"/>
        <end position="279"/>
    </location>
</feature>
<dbReference type="Pfam" id="PF00001">
    <property type="entry name" value="7tm_1"/>
    <property type="match status" value="1"/>
</dbReference>
<sequence length="325" mass="37506">MKSKTKFCLGNLAFANLCVGIFCIFQNLSLYLMDSWIFGEAMCKMYHFINSLSHTASILILVVISVERYFVILHPFKFRRFLTIQKLRLTIFAVWIISAIICSPRLYYIVTITHLLPRKKGERQKYEVICSIGSSLFDSKMSDLIYFVLLFLVPLLIISTLYAKIGFFLNKSQILPLQNFQEQIWTSLSIPEEEVPQESIRLLEMSNRMSQVGKFKTIPNNLFSTKFGSKFKNIFTSGQIKSQTDQNQILDPATTNNNNSRRNSTHSSGSSLRSHSQSNPTSRTPSRIFKRQASLMKRSMKHRNAVKKLVVIVCTFAFYSLKLQW</sequence>
<accession>A0A8J2LRI6</accession>
<keyword evidence="13" id="KW-1185">Reference proteome</keyword>
<evidence type="ECO:0000256" key="3">
    <source>
        <dbReference type="ARBA" id="ARBA00022692"/>
    </source>
</evidence>
<keyword evidence="5" id="KW-0297">G-protein coupled receptor</keyword>
<feature type="transmembrane region" description="Helical" evidence="10">
    <location>
        <begin position="12"/>
        <end position="33"/>
    </location>
</feature>
<dbReference type="PROSITE" id="PS00237">
    <property type="entry name" value="G_PROTEIN_RECEP_F1_1"/>
    <property type="match status" value="1"/>
</dbReference>
<feature type="transmembrane region" description="Helical" evidence="10">
    <location>
        <begin position="144"/>
        <end position="163"/>
    </location>
</feature>
<reference evidence="12" key="1">
    <citation type="submission" date="2021-06" db="EMBL/GenBank/DDBJ databases">
        <authorList>
            <person name="Hodson N. C."/>
            <person name="Mongue J. A."/>
            <person name="Jaron S. K."/>
        </authorList>
    </citation>
    <scope>NUCLEOTIDE SEQUENCE</scope>
</reference>
<gene>
    <name evidence="12" type="ORF">AFUS01_LOCUS44713</name>
</gene>